<evidence type="ECO:0000313" key="3">
    <source>
        <dbReference type="Proteomes" id="UP000468687"/>
    </source>
</evidence>
<accession>A0A6P0HNS1</accession>
<dbReference type="PROSITE" id="PS51257">
    <property type="entry name" value="PROKAR_LIPOPROTEIN"/>
    <property type="match status" value="1"/>
</dbReference>
<organism evidence="2 3">
    <name type="scientific">Nocardioides zeae</name>
    <dbReference type="NCBI Taxonomy" id="1457234"/>
    <lineage>
        <taxon>Bacteria</taxon>
        <taxon>Bacillati</taxon>
        <taxon>Actinomycetota</taxon>
        <taxon>Actinomycetes</taxon>
        <taxon>Propionibacteriales</taxon>
        <taxon>Nocardioidaceae</taxon>
        <taxon>Nocardioides</taxon>
    </lineage>
</organism>
<name>A0A6P0HNS1_9ACTN</name>
<dbReference type="Proteomes" id="UP000468687">
    <property type="component" value="Unassembled WGS sequence"/>
</dbReference>
<evidence type="ECO:0000313" key="2">
    <source>
        <dbReference type="EMBL" id="NEN80263.1"/>
    </source>
</evidence>
<dbReference type="RefSeq" id="WP_163774058.1">
    <property type="nucleotide sequence ID" value="NZ_JAAGXA010000017.1"/>
</dbReference>
<comment type="caution">
    <text evidence="2">The sequence shown here is derived from an EMBL/GenBank/DDBJ whole genome shotgun (WGS) entry which is preliminary data.</text>
</comment>
<sequence>MTRRRYVVVVALLVPLVLAGCDGDGPANAPDPAVEVSWPASEAPLAEAGLVWWADGELHLGDGTTVPVGASDRAPGDLVVGGDRVWVRGWAPPADLPDSGDDDLGHPDDLHLVDASGDVEDLDVRVDSLAASSDGRYVALIDLSSGEEDRYGTPQAATVVVDTRTGEEVVRSTDGMGDRATDDLAALYPDVELEVRGFADGVFWVDTAEGTRTVDPTDGRIAAVDPEDEPEDAPWQEVIAPAPAGVDPARWLPLQRLVDGTVVAVVADGSGVGGAGVLATCAPAASRCASVPESAGRVVRLPAGSAWDTVVDLGEPRWEDPAS</sequence>
<feature type="chain" id="PRO_5038668084" evidence="1">
    <location>
        <begin position="20"/>
        <end position="323"/>
    </location>
</feature>
<reference evidence="2 3" key="1">
    <citation type="journal article" date="2014" name="Int. J. Syst. Evol. Microbiol.">
        <title>Nocardioides zeae sp. nov., isolated from the stem of Zea mays.</title>
        <authorList>
            <person name="Glaeser S.P."/>
            <person name="McInroy J.A."/>
            <person name="Busse H.J."/>
            <person name="Kampfer P."/>
        </authorList>
    </citation>
    <scope>NUCLEOTIDE SEQUENCE [LARGE SCALE GENOMIC DNA]</scope>
    <source>
        <strain evidence="2 3">JCM 30728</strain>
    </source>
</reference>
<keyword evidence="3" id="KW-1185">Reference proteome</keyword>
<gene>
    <name evidence="2" type="ORF">G3T38_18560</name>
</gene>
<keyword evidence="1" id="KW-0732">Signal</keyword>
<evidence type="ECO:0000256" key="1">
    <source>
        <dbReference type="SAM" id="SignalP"/>
    </source>
</evidence>
<dbReference type="EMBL" id="JAAGXA010000017">
    <property type="protein sequence ID" value="NEN80263.1"/>
    <property type="molecule type" value="Genomic_DNA"/>
</dbReference>
<feature type="signal peptide" evidence="1">
    <location>
        <begin position="1"/>
        <end position="19"/>
    </location>
</feature>
<proteinExistence type="predicted"/>
<protein>
    <submittedName>
        <fullName evidence="2">Uncharacterized protein</fullName>
    </submittedName>
</protein>
<dbReference type="AlphaFoldDB" id="A0A6P0HNS1"/>